<reference evidence="2" key="1">
    <citation type="submission" date="2016-02" db="EMBL/GenBank/DDBJ databases">
        <title>Draft genome sequence of Microdochium bolleyi, a fungal endophyte of beachgrass.</title>
        <authorList>
            <consortium name="DOE Joint Genome Institute"/>
            <person name="David A.S."/>
            <person name="May G."/>
            <person name="Haridas S."/>
            <person name="Lim J."/>
            <person name="Wang M."/>
            <person name="Labutti K."/>
            <person name="Lipzen A."/>
            <person name="Barry K."/>
            <person name="Grigoriev I.V."/>
        </authorList>
    </citation>
    <scope>NUCLEOTIDE SEQUENCE [LARGE SCALE GENOMIC DNA]</scope>
    <source>
        <strain evidence="2">J235TASD1</strain>
    </source>
</reference>
<dbReference type="Gene3D" id="3.30.710.10">
    <property type="entry name" value="Potassium Channel Kv1.1, Chain A"/>
    <property type="match status" value="1"/>
</dbReference>
<keyword evidence="2" id="KW-1185">Reference proteome</keyword>
<protein>
    <recommendedName>
        <fullName evidence="3">BTB domain-containing protein</fullName>
    </recommendedName>
</protein>
<dbReference type="InterPro" id="IPR011333">
    <property type="entry name" value="SKP1/BTB/POZ_sf"/>
</dbReference>
<dbReference type="SUPFAM" id="SSF54695">
    <property type="entry name" value="POZ domain"/>
    <property type="match status" value="1"/>
</dbReference>
<evidence type="ECO:0000313" key="2">
    <source>
        <dbReference type="Proteomes" id="UP000070501"/>
    </source>
</evidence>
<organism evidence="1 2">
    <name type="scientific">Microdochium bolleyi</name>
    <dbReference type="NCBI Taxonomy" id="196109"/>
    <lineage>
        <taxon>Eukaryota</taxon>
        <taxon>Fungi</taxon>
        <taxon>Dikarya</taxon>
        <taxon>Ascomycota</taxon>
        <taxon>Pezizomycotina</taxon>
        <taxon>Sordariomycetes</taxon>
        <taxon>Xylariomycetidae</taxon>
        <taxon>Xylariales</taxon>
        <taxon>Microdochiaceae</taxon>
        <taxon>Microdochium</taxon>
    </lineage>
</organism>
<dbReference type="STRING" id="196109.A0A136JGC5"/>
<gene>
    <name evidence="1" type="ORF">Micbo1qcDRAFT_201526</name>
</gene>
<dbReference type="InParanoid" id="A0A136JGC5"/>
<evidence type="ECO:0000313" key="1">
    <source>
        <dbReference type="EMBL" id="KXJ96211.1"/>
    </source>
</evidence>
<dbReference type="Proteomes" id="UP000070501">
    <property type="component" value="Unassembled WGS sequence"/>
</dbReference>
<sequence>MIWTFGTTPGSQPWLPARTIVESRGDLLLKVGYSPSLYPEGMTYRVCSRAVARSSPVFTTMLFGGFSESKPSRPDQDWVVDLPDDNPTHMAQLLHLMHGNWSDFTMGSSFGPNSKVDSLYHFLVLTDKYDCTKLVQPWVKSWLCSLSAIIMRNHRVLYMLSWIYFQLGDRLGYEEVVTSIASGSGRSAVKPLLPALPPNLEANITSTRTACLNSVLNPVRLILQDLAGDDESKKRKYCRYQEADSHNPNNDNDTWECPDRILGALIRGLTSAKLWPLRETSQIMESPYSIQETLNKINASSKDHDHGGCLGCKKPRNSPRGASSEAPFKACPLLLFGKHAYTASGKEATLLAEQAKKAGLA</sequence>
<evidence type="ECO:0008006" key="3">
    <source>
        <dbReference type="Google" id="ProtNLM"/>
    </source>
</evidence>
<dbReference type="AlphaFoldDB" id="A0A136JGC5"/>
<accession>A0A136JGC5</accession>
<name>A0A136JGC5_9PEZI</name>
<dbReference type="CDD" id="cd18186">
    <property type="entry name" value="BTB_POZ_ZBTB_KLHL-like"/>
    <property type="match status" value="1"/>
</dbReference>
<dbReference type="EMBL" id="KQ964246">
    <property type="protein sequence ID" value="KXJ96211.1"/>
    <property type="molecule type" value="Genomic_DNA"/>
</dbReference>
<proteinExistence type="predicted"/>
<dbReference type="OrthoDB" id="5275938at2759"/>